<protein>
    <recommendedName>
        <fullName evidence="1">Xylose isomerase-like TIM barrel domain-containing protein</fullName>
    </recommendedName>
</protein>
<dbReference type="RefSeq" id="WP_284339136.1">
    <property type="nucleotide sequence ID" value="NZ_BSNS01000005.1"/>
</dbReference>
<feature type="domain" description="Xylose isomerase-like TIM barrel" evidence="1">
    <location>
        <begin position="77"/>
        <end position="279"/>
    </location>
</feature>
<dbReference type="Proteomes" id="UP001156691">
    <property type="component" value="Unassembled WGS sequence"/>
</dbReference>
<dbReference type="InterPro" id="IPR050312">
    <property type="entry name" value="IolE/XylAMocC-like"/>
</dbReference>
<sequence length="317" mass="35066">MLKTKCSGLPQTGDELFPQRENIMIRLGGHGLPIGHEDPQAFARAHVDFGYRAAYCPPCEIGDTDRQRAIELAFADVDVVLAEVGIWRNLVTPEEAVRRRNLDYACEKLALADTIGVRCAVSYIGSFEAGTDYAPHPQNLSQDAFDAAVETARVIIDTVKPRRARFALEMMQYALPDSVDVYLELIEAIDRPAFAAHLDPVNLVMTPRTYFDTGTLIRECFAKLGPHIVSCHAKDILLYDRAALHLDEVTIGDGVLDYRTYLTELEKLPGDVPLMLEHLEADQYVLARDRLSTIAASIGVSLVEQPSSLHSSSRGEA</sequence>
<dbReference type="PANTHER" id="PTHR12110">
    <property type="entry name" value="HYDROXYPYRUVATE ISOMERASE"/>
    <property type="match status" value="1"/>
</dbReference>
<dbReference type="EMBL" id="BSNS01000005">
    <property type="protein sequence ID" value="GLQ53689.1"/>
    <property type="molecule type" value="Genomic_DNA"/>
</dbReference>
<dbReference type="InterPro" id="IPR036237">
    <property type="entry name" value="Xyl_isomerase-like_sf"/>
</dbReference>
<evidence type="ECO:0000313" key="2">
    <source>
        <dbReference type="EMBL" id="GLQ53689.1"/>
    </source>
</evidence>
<name>A0ABQ5W1D4_9HYPH</name>
<gene>
    <name evidence="2" type="ORF">GCM10010862_09480</name>
</gene>
<evidence type="ECO:0000313" key="3">
    <source>
        <dbReference type="Proteomes" id="UP001156691"/>
    </source>
</evidence>
<comment type="caution">
    <text evidence="2">The sequence shown here is derived from an EMBL/GenBank/DDBJ whole genome shotgun (WGS) entry which is preliminary data.</text>
</comment>
<dbReference type="InterPro" id="IPR013022">
    <property type="entry name" value="Xyl_isomerase-like_TIM-brl"/>
</dbReference>
<dbReference type="SUPFAM" id="SSF51658">
    <property type="entry name" value="Xylose isomerase-like"/>
    <property type="match status" value="1"/>
</dbReference>
<organism evidence="2 3">
    <name type="scientific">Devosia nitrariae</name>
    <dbReference type="NCBI Taxonomy" id="2071872"/>
    <lineage>
        <taxon>Bacteria</taxon>
        <taxon>Pseudomonadati</taxon>
        <taxon>Pseudomonadota</taxon>
        <taxon>Alphaproteobacteria</taxon>
        <taxon>Hyphomicrobiales</taxon>
        <taxon>Devosiaceae</taxon>
        <taxon>Devosia</taxon>
    </lineage>
</organism>
<accession>A0ABQ5W1D4</accession>
<dbReference type="Gene3D" id="3.20.20.150">
    <property type="entry name" value="Divalent-metal-dependent TIM barrel enzymes"/>
    <property type="match status" value="1"/>
</dbReference>
<evidence type="ECO:0000259" key="1">
    <source>
        <dbReference type="Pfam" id="PF01261"/>
    </source>
</evidence>
<proteinExistence type="predicted"/>
<reference evidence="3" key="1">
    <citation type="journal article" date="2019" name="Int. J. Syst. Evol. Microbiol.">
        <title>The Global Catalogue of Microorganisms (GCM) 10K type strain sequencing project: providing services to taxonomists for standard genome sequencing and annotation.</title>
        <authorList>
            <consortium name="The Broad Institute Genomics Platform"/>
            <consortium name="The Broad Institute Genome Sequencing Center for Infectious Disease"/>
            <person name="Wu L."/>
            <person name="Ma J."/>
        </authorList>
    </citation>
    <scope>NUCLEOTIDE SEQUENCE [LARGE SCALE GENOMIC DNA]</scope>
    <source>
        <strain evidence="3">NBRC 112416</strain>
    </source>
</reference>
<dbReference type="PANTHER" id="PTHR12110:SF21">
    <property type="entry name" value="XYLOSE ISOMERASE-LIKE TIM BARREL DOMAIN-CONTAINING PROTEIN"/>
    <property type="match status" value="1"/>
</dbReference>
<dbReference type="Pfam" id="PF01261">
    <property type="entry name" value="AP_endonuc_2"/>
    <property type="match status" value="1"/>
</dbReference>
<keyword evidence="3" id="KW-1185">Reference proteome</keyword>